<dbReference type="InterPro" id="IPR036390">
    <property type="entry name" value="WH_DNA-bd_sf"/>
</dbReference>
<organism evidence="5 6">
    <name type="scientific">Halobacteroides halobius (strain ATCC 35273 / DSM 5150 / MD-1)</name>
    <dbReference type="NCBI Taxonomy" id="748449"/>
    <lineage>
        <taxon>Bacteria</taxon>
        <taxon>Bacillati</taxon>
        <taxon>Bacillota</taxon>
        <taxon>Clostridia</taxon>
        <taxon>Halanaerobiales</taxon>
        <taxon>Halobacteroidaceae</taxon>
        <taxon>Halobacteroides</taxon>
    </lineage>
</organism>
<evidence type="ECO:0000256" key="1">
    <source>
        <dbReference type="ARBA" id="ARBA00023015"/>
    </source>
</evidence>
<dbReference type="HOGENOM" id="CLU_083287_27_4_9"/>
<keyword evidence="1" id="KW-0805">Transcription regulation</keyword>
<dbReference type="GO" id="GO:0003700">
    <property type="term" value="F:DNA-binding transcription factor activity"/>
    <property type="evidence" value="ECO:0007669"/>
    <property type="project" value="InterPro"/>
</dbReference>
<dbReference type="Gene3D" id="1.10.10.10">
    <property type="entry name" value="Winged helix-like DNA-binding domain superfamily/Winged helix DNA-binding domain"/>
    <property type="match status" value="1"/>
</dbReference>
<sequence>MITINNQNFTSIVESLFALFPLFKKKLIKPKAKQDIDLSPSHFKILFLINDLGKIPISEIAKNLHIAKSNMTPLIQKLIDKGYIERIRDKNDRRYINIALTKAGQEFIEEHKKIIANDLKKRLTVLSQEDLEQLSVSLNNVKRIISKLD</sequence>
<dbReference type="PANTHER" id="PTHR42756">
    <property type="entry name" value="TRANSCRIPTIONAL REGULATOR, MARR"/>
    <property type="match status" value="1"/>
</dbReference>
<dbReference type="eggNOG" id="COG1846">
    <property type="taxonomic scope" value="Bacteria"/>
</dbReference>
<dbReference type="EMBL" id="CP003359">
    <property type="protein sequence ID" value="AGB41630.1"/>
    <property type="molecule type" value="Genomic_DNA"/>
</dbReference>
<dbReference type="GO" id="GO:0003677">
    <property type="term" value="F:DNA binding"/>
    <property type="evidence" value="ECO:0007669"/>
    <property type="project" value="UniProtKB-KW"/>
</dbReference>
<dbReference type="CDD" id="cd00090">
    <property type="entry name" value="HTH_ARSR"/>
    <property type="match status" value="1"/>
</dbReference>
<dbReference type="PRINTS" id="PR00598">
    <property type="entry name" value="HTHMARR"/>
</dbReference>
<evidence type="ECO:0000256" key="3">
    <source>
        <dbReference type="ARBA" id="ARBA00023163"/>
    </source>
</evidence>
<dbReference type="PANTHER" id="PTHR42756:SF1">
    <property type="entry name" value="TRANSCRIPTIONAL REPRESSOR OF EMRAB OPERON"/>
    <property type="match status" value="1"/>
</dbReference>
<evidence type="ECO:0000313" key="5">
    <source>
        <dbReference type="EMBL" id="AGB41630.1"/>
    </source>
</evidence>
<keyword evidence="3" id="KW-0804">Transcription</keyword>
<evidence type="ECO:0000259" key="4">
    <source>
        <dbReference type="PROSITE" id="PS50995"/>
    </source>
</evidence>
<proteinExistence type="predicted"/>
<protein>
    <submittedName>
        <fullName evidence="5">Transcriptional regulator</fullName>
    </submittedName>
</protein>
<accession>L0KAR0</accession>
<dbReference type="AlphaFoldDB" id="L0KAR0"/>
<evidence type="ECO:0000256" key="2">
    <source>
        <dbReference type="ARBA" id="ARBA00023125"/>
    </source>
</evidence>
<evidence type="ECO:0000313" key="6">
    <source>
        <dbReference type="Proteomes" id="UP000010880"/>
    </source>
</evidence>
<name>L0KAR0_HALHC</name>
<dbReference type="STRING" id="748449.Halha_1693"/>
<dbReference type="Proteomes" id="UP000010880">
    <property type="component" value="Chromosome"/>
</dbReference>
<reference evidence="6" key="1">
    <citation type="submission" date="2012-02" db="EMBL/GenBank/DDBJ databases">
        <title>The complete genome of Halobacteroides halobius DSM 5150.</title>
        <authorList>
            <person name="Lucas S."/>
            <person name="Copeland A."/>
            <person name="Lapidus A."/>
            <person name="Glavina del Rio T."/>
            <person name="Dalin E."/>
            <person name="Tice H."/>
            <person name="Bruce D."/>
            <person name="Goodwin L."/>
            <person name="Pitluck S."/>
            <person name="Peters L."/>
            <person name="Mikhailova N."/>
            <person name="Gu W."/>
            <person name="Kyrpides N."/>
            <person name="Mavromatis K."/>
            <person name="Ivanova N."/>
            <person name="Brettin T."/>
            <person name="Detter J.C."/>
            <person name="Han C."/>
            <person name="Larimer F."/>
            <person name="Land M."/>
            <person name="Hauser L."/>
            <person name="Markowitz V."/>
            <person name="Cheng J.-F."/>
            <person name="Hugenholtz P."/>
            <person name="Woyke T."/>
            <person name="Wu D."/>
            <person name="Tindall B."/>
            <person name="Pomrenke H."/>
            <person name="Brambilla E."/>
            <person name="Klenk H.-P."/>
            <person name="Eisen J.A."/>
        </authorList>
    </citation>
    <scope>NUCLEOTIDE SEQUENCE [LARGE SCALE GENOMIC DNA]</scope>
    <source>
        <strain evidence="6">ATCC 35273 / DSM 5150 / MD-1</strain>
    </source>
</reference>
<dbReference type="RefSeq" id="WP_015327346.1">
    <property type="nucleotide sequence ID" value="NC_019978.1"/>
</dbReference>
<keyword evidence="2" id="KW-0238">DNA-binding</keyword>
<dbReference type="PROSITE" id="PS50995">
    <property type="entry name" value="HTH_MARR_2"/>
    <property type="match status" value="1"/>
</dbReference>
<dbReference type="KEGG" id="hhl:Halha_1693"/>
<dbReference type="SMART" id="SM00347">
    <property type="entry name" value="HTH_MARR"/>
    <property type="match status" value="1"/>
</dbReference>
<dbReference type="SUPFAM" id="SSF46785">
    <property type="entry name" value="Winged helix' DNA-binding domain"/>
    <property type="match status" value="1"/>
</dbReference>
<dbReference type="InterPro" id="IPR036388">
    <property type="entry name" value="WH-like_DNA-bd_sf"/>
</dbReference>
<dbReference type="InterPro" id="IPR011991">
    <property type="entry name" value="ArsR-like_HTH"/>
</dbReference>
<gene>
    <name evidence="5" type="ordered locus">Halha_1693</name>
</gene>
<dbReference type="InterPro" id="IPR000835">
    <property type="entry name" value="HTH_MarR-typ"/>
</dbReference>
<dbReference type="Pfam" id="PF01047">
    <property type="entry name" value="MarR"/>
    <property type="match status" value="1"/>
</dbReference>
<keyword evidence="6" id="KW-1185">Reference proteome</keyword>
<feature type="domain" description="HTH marR-type" evidence="4">
    <location>
        <begin position="9"/>
        <end position="143"/>
    </location>
</feature>